<evidence type="ECO:0000313" key="13">
    <source>
        <dbReference type="Proteomes" id="UP001214603"/>
    </source>
</evidence>
<dbReference type="GO" id="GO:0051539">
    <property type="term" value="F:4 iron, 4 sulfur cluster binding"/>
    <property type="evidence" value="ECO:0007669"/>
    <property type="project" value="UniProtKB-KW"/>
</dbReference>
<keyword evidence="6" id="KW-0408">Iron</keyword>
<dbReference type="SUPFAM" id="SSF143548">
    <property type="entry name" value="Serine metabolism enzymes domain"/>
    <property type="match status" value="1"/>
</dbReference>
<evidence type="ECO:0000256" key="7">
    <source>
        <dbReference type="ARBA" id="ARBA00023014"/>
    </source>
</evidence>
<dbReference type="Pfam" id="PF03313">
    <property type="entry name" value="SDH_alpha"/>
    <property type="match status" value="1"/>
</dbReference>
<feature type="compositionally biased region" description="Acidic residues" evidence="9">
    <location>
        <begin position="252"/>
        <end position="262"/>
    </location>
</feature>
<dbReference type="GO" id="GO:0046872">
    <property type="term" value="F:metal ion binding"/>
    <property type="evidence" value="ECO:0007669"/>
    <property type="project" value="UniProtKB-KW"/>
</dbReference>
<dbReference type="Pfam" id="PF03315">
    <property type="entry name" value="SDH_beta"/>
    <property type="match status" value="1"/>
</dbReference>
<feature type="region of interest" description="Disordered" evidence="9">
    <location>
        <begin position="416"/>
        <end position="436"/>
    </location>
</feature>
<evidence type="ECO:0000256" key="8">
    <source>
        <dbReference type="ARBA" id="ARBA00023239"/>
    </source>
</evidence>
<feature type="region of interest" description="Disordered" evidence="9">
    <location>
        <begin position="124"/>
        <end position="150"/>
    </location>
</feature>
<comment type="pathway">
    <text evidence="2">Carbohydrate biosynthesis; gluconeogenesis.</text>
</comment>
<accession>A0AAF0E0T4</accession>
<gene>
    <name evidence="12" type="ORF">MOBT1_001233</name>
</gene>
<keyword evidence="13" id="KW-1185">Reference proteome</keyword>
<organism evidence="12 13">
    <name type="scientific">Malassezia obtusa</name>
    <dbReference type="NCBI Taxonomy" id="76774"/>
    <lineage>
        <taxon>Eukaryota</taxon>
        <taxon>Fungi</taxon>
        <taxon>Dikarya</taxon>
        <taxon>Basidiomycota</taxon>
        <taxon>Ustilaginomycotina</taxon>
        <taxon>Malasseziomycetes</taxon>
        <taxon>Malasseziales</taxon>
        <taxon>Malasseziaceae</taxon>
        <taxon>Malassezia</taxon>
    </lineage>
</organism>
<keyword evidence="7" id="KW-0411">Iron-sulfur</keyword>
<evidence type="ECO:0000256" key="3">
    <source>
        <dbReference type="ARBA" id="ARBA00022432"/>
    </source>
</evidence>
<dbReference type="InterPro" id="IPR051318">
    <property type="entry name" value="Fe-S_L-Ser"/>
</dbReference>
<dbReference type="FunFam" id="3.30.1330.90:FF:000001">
    <property type="entry name" value="L-serine ammonia-lyase 1"/>
    <property type="match status" value="1"/>
</dbReference>
<feature type="compositionally biased region" description="Basic and acidic residues" evidence="9">
    <location>
        <begin position="931"/>
        <end position="952"/>
    </location>
</feature>
<proteinExistence type="predicted"/>
<protein>
    <recommendedName>
        <fullName evidence="14">L-serine ammonia-lyase</fullName>
    </recommendedName>
</protein>
<feature type="domain" description="Serine dehydratase beta chain" evidence="11">
    <location>
        <begin position="562"/>
        <end position="721"/>
    </location>
</feature>
<dbReference type="GO" id="GO:0003941">
    <property type="term" value="F:L-serine ammonia-lyase activity"/>
    <property type="evidence" value="ECO:0007669"/>
    <property type="project" value="InterPro"/>
</dbReference>
<dbReference type="GO" id="GO:0006094">
    <property type="term" value="P:gluconeogenesis"/>
    <property type="evidence" value="ECO:0007669"/>
    <property type="project" value="UniProtKB-KW"/>
</dbReference>
<evidence type="ECO:0000256" key="9">
    <source>
        <dbReference type="SAM" id="MobiDB-lite"/>
    </source>
</evidence>
<keyword evidence="3" id="KW-0312">Gluconeogenesis</keyword>
<dbReference type="InterPro" id="IPR005131">
    <property type="entry name" value="Ser_deHydtase_bsu"/>
</dbReference>
<evidence type="ECO:0000259" key="11">
    <source>
        <dbReference type="Pfam" id="PF03315"/>
    </source>
</evidence>
<sequence>MPAYVHEILSPLREQMEASIIHVVQPVLLQIKSSLAACVAKANPHPFQPLSAAEADREMSSDDVVKMAKLVFAPASVVEKQFTHTFGRTLGSTPSSAVLNSLLSGEWSNNRRVPTPTQLAHALRSVGKTSSHRLRKMPGESTTGAQTPVEGTQDLEFNGWKAHFMLPNDHVDCYVIHPLLVAEQLHDLQMFERLMVQFTSDLTMPPSARKTRRSSSRQRQASGDSEGSVDALSNLHEADAMASQRAQGSVSDEPEPMSSGDDEDLARAALTEALGALQSTIVVLRTLLQEPDTLQHFAMQSRTSCESTEHLISPAATHAFNVIPELLLIHIAFCRIPPSWTQRDDAKDPEHPRSDLLPTPPQLFGSTWAQYDAALTGFAAGEAAASSLARLYLPVIGQVYRVLDERSADADHDALHAARDPRDEDAASEQSDASDADMANMTQSASALEELSIQERGRSGPFASGTEPRGRQPGEFGRSRSLHRTGGPGRFWRRPHSQGNSALPFNLPNALPPRALRSVRFPETLRRALATDNTESFSHAHFDKNAGKGDEALPPKEHAVISTFDLFSIGIGPSSSHTVGPMRAGAIFVNDLREAGLLDKVHTLKIALYGSLAATGKGHMTPQALLLGFEGADCETVDTESVPVRYKSILESHILTLGKDTDHTYGDAKEIPFNFEKDLEWKWGQTLPMHSNGMRFSVFDVNGDLLATNDFYSIGGGFVVNGKMAVADEPGPRPMRGEDADVSATDVPDAHSREPQNAIVPADSVEHPEDMLENVFYKSLRRDDADGGRRSGMSAHSDEQKLLPNMIPMADDVQAVPDQPEVGKGDPPFPFHNMASLLALTRKHNLTIAQIVYENELTWYTPEEIDAKLMRIWSVMDEGIRAGVHSQQDVLPGSLRMKRRAPKLYARLMRGLYMGPRRLGHMSGSDNEALESDRPKGPSEVERLPRPQRDAPRLPARYGRREGPRTPQIRGSFQHEVAPVPPRRPNFPAMDWLSCWAIATNEQVASGGRIVIAPTLGAAGIIPSVLRYVVEFVALSPEDEENLVRTFLLTAAAIGMLFKRGATISAAEGGCMAEVGTSCSMAAAAFAACMGASPEIIEQAAETAIEHNLGLTCDPVDGLVQAPCIERNAVGAVKAVVSANLALSTGGDHSISLDEAIHAARLTAADMHMKYKETSLSGLATTVKIPVAVPEC</sequence>
<evidence type="ECO:0000256" key="4">
    <source>
        <dbReference type="ARBA" id="ARBA00022485"/>
    </source>
</evidence>
<keyword evidence="4" id="KW-0004">4Fe-4S</keyword>
<feature type="region of interest" description="Disordered" evidence="9">
    <location>
        <begin position="920"/>
        <end position="968"/>
    </location>
</feature>
<dbReference type="PANTHER" id="PTHR30182">
    <property type="entry name" value="L-SERINE DEHYDRATASE"/>
    <property type="match status" value="1"/>
</dbReference>
<feature type="compositionally biased region" description="Basic and acidic residues" evidence="9">
    <location>
        <begin position="416"/>
        <end position="425"/>
    </location>
</feature>
<feature type="region of interest" description="Disordered" evidence="9">
    <location>
        <begin position="729"/>
        <end position="753"/>
    </location>
</feature>
<evidence type="ECO:0000313" key="12">
    <source>
        <dbReference type="EMBL" id="WFD02549.1"/>
    </source>
</evidence>
<evidence type="ECO:0000259" key="10">
    <source>
        <dbReference type="Pfam" id="PF03313"/>
    </source>
</evidence>
<feature type="region of interest" description="Disordered" evidence="9">
    <location>
        <begin position="203"/>
        <end position="262"/>
    </location>
</feature>
<dbReference type="PANTHER" id="PTHR30182:SF1">
    <property type="entry name" value="L-SERINE DEHYDRATASE 1"/>
    <property type="match status" value="1"/>
</dbReference>
<keyword evidence="8" id="KW-0456">Lyase</keyword>
<feature type="region of interest" description="Disordered" evidence="9">
    <location>
        <begin position="450"/>
        <end position="508"/>
    </location>
</feature>
<comment type="cofactor">
    <cofactor evidence="1">
        <name>[4Fe-4S] cluster</name>
        <dbReference type="ChEBI" id="CHEBI:49883"/>
    </cofactor>
</comment>
<feature type="domain" description="Serine dehydratase-like alpha subunit" evidence="10">
    <location>
        <begin position="843"/>
        <end position="1180"/>
    </location>
</feature>
<dbReference type="InterPro" id="IPR029009">
    <property type="entry name" value="ASB_dom_sf"/>
</dbReference>
<dbReference type="Proteomes" id="UP001214603">
    <property type="component" value="Chromosome 2"/>
</dbReference>
<reference evidence="12" key="1">
    <citation type="submission" date="2023-03" db="EMBL/GenBank/DDBJ databases">
        <title>Mating type loci evolution in Malassezia.</title>
        <authorList>
            <person name="Coelho M.A."/>
        </authorList>
    </citation>
    <scope>NUCLEOTIDE SEQUENCE</scope>
    <source>
        <strain evidence="12">CBS 7876</strain>
    </source>
</reference>
<name>A0AAF0E0T4_9BASI</name>
<evidence type="ECO:0008006" key="14">
    <source>
        <dbReference type="Google" id="ProtNLM"/>
    </source>
</evidence>
<dbReference type="EMBL" id="CP119935">
    <property type="protein sequence ID" value="WFD02549.1"/>
    <property type="molecule type" value="Genomic_DNA"/>
</dbReference>
<dbReference type="AlphaFoldDB" id="A0AAF0E0T4"/>
<feature type="compositionally biased region" description="Polar residues" evidence="9">
    <location>
        <begin position="140"/>
        <end position="150"/>
    </location>
</feature>
<dbReference type="Gene3D" id="3.30.1330.90">
    <property type="entry name" value="D-3-phosphoglycerate dehydrogenase, domain 3"/>
    <property type="match status" value="1"/>
</dbReference>
<dbReference type="InterPro" id="IPR005130">
    <property type="entry name" value="Ser_deHydtase-like_asu"/>
</dbReference>
<evidence type="ECO:0000256" key="1">
    <source>
        <dbReference type="ARBA" id="ARBA00001966"/>
    </source>
</evidence>
<evidence type="ECO:0000256" key="6">
    <source>
        <dbReference type="ARBA" id="ARBA00023004"/>
    </source>
</evidence>
<evidence type="ECO:0000256" key="5">
    <source>
        <dbReference type="ARBA" id="ARBA00022723"/>
    </source>
</evidence>
<evidence type="ECO:0000256" key="2">
    <source>
        <dbReference type="ARBA" id="ARBA00004742"/>
    </source>
</evidence>
<keyword evidence="5" id="KW-0479">Metal-binding</keyword>